<reference evidence="2 3" key="1">
    <citation type="journal article" date="2024" name="Ann. Entomol. Soc. Am.">
        <title>Genomic analyses of the southern and eastern yellowjacket wasps (Hymenoptera: Vespidae) reveal evolutionary signatures of social life.</title>
        <authorList>
            <person name="Catto M.A."/>
            <person name="Caine P.B."/>
            <person name="Orr S.E."/>
            <person name="Hunt B.G."/>
            <person name="Goodisman M.A.D."/>
        </authorList>
    </citation>
    <scope>NUCLEOTIDE SEQUENCE [LARGE SCALE GENOMIC DNA]</scope>
    <source>
        <strain evidence="2">233</strain>
        <tissue evidence="2">Head and thorax</tissue>
    </source>
</reference>
<dbReference type="Proteomes" id="UP001607302">
    <property type="component" value="Unassembled WGS sequence"/>
</dbReference>
<organism evidence="2 3">
    <name type="scientific">Vespula squamosa</name>
    <name type="common">Southern yellow jacket</name>
    <name type="synonym">Wasp</name>
    <dbReference type="NCBI Taxonomy" id="30214"/>
    <lineage>
        <taxon>Eukaryota</taxon>
        <taxon>Metazoa</taxon>
        <taxon>Ecdysozoa</taxon>
        <taxon>Arthropoda</taxon>
        <taxon>Hexapoda</taxon>
        <taxon>Insecta</taxon>
        <taxon>Pterygota</taxon>
        <taxon>Neoptera</taxon>
        <taxon>Endopterygota</taxon>
        <taxon>Hymenoptera</taxon>
        <taxon>Apocrita</taxon>
        <taxon>Aculeata</taxon>
        <taxon>Vespoidea</taxon>
        <taxon>Vespidae</taxon>
        <taxon>Vespinae</taxon>
        <taxon>Vespula</taxon>
    </lineage>
</organism>
<name>A0ABD2BT82_VESSQ</name>
<accession>A0ABD2BT82</accession>
<sequence>MYSSTGIFFVSALCVLLLPYYVAGELQIKSCKKEDLSPGAISMGDINVDGNTIKSSTMEIKQEINTGLITVQLTIKNEDGDSVMEQNIDFCSMSSMDTFKPYFQSFSQSEFNEGNCPINPGTYNSGDFQIRPDGGDGDFTVNIDVKEGPTSLFYINCEVKLE</sequence>
<evidence type="ECO:0000256" key="1">
    <source>
        <dbReference type="SAM" id="SignalP"/>
    </source>
</evidence>
<dbReference type="EMBL" id="JAUDFV010000056">
    <property type="protein sequence ID" value="KAL2735988.1"/>
    <property type="molecule type" value="Genomic_DNA"/>
</dbReference>
<evidence type="ECO:0000313" key="2">
    <source>
        <dbReference type="EMBL" id="KAL2735988.1"/>
    </source>
</evidence>
<comment type="caution">
    <text evidence="2">The sequence shown here is derived from an EMBL/GenBank/DDBJ whole genome shotgun (WGS) entry which is preliminary data.</text>
</comment>
<keyword evidence="3" id="KW-1185">Reference proteome</keyword>
<proteinExistence type="predicted"/>
<protein>
    <recommendedName>
        <fullName evidence="4">MD-2-related lipid-recognition domain-containing protein</fullName>
    </recommendedName>
</protein>
<gene>
    <name evidence="2" type="ORF">V1478_002672</name>
</gene>
<evidence type="ECO:0000313" key="3">
    <source>
        <dbReference type="Proteomes" id="UP001607302"/>
    </source>
</evidence>
<keyword evidence="1" id="KW-0732">Signal</keyword>
<feature type="chain" id="PRO_5044856151" description="MD-2-related lipid-recognition domain-containing protein" evidence="1">
    <location>
        <begin position="25"/>
        <end position="162"/>
    </location>
</feature>
<dbReference type="AlphaFoldDB" id="A0ABD2BT82"/>
<feature type="signal peptide" evidence="1">
    <location>
        <begin position="1"/>
        <end position="24"/>
    </location>
</feature>
<evidence type="ECO:0008006" key="4">
    <source>
        <dbReference type="Google" id="ProtNLM"/>
    </source>
</evidence>